<protein>
    <submittedName>
        <fullName evidence="1">Uncharacterized protein</fullName>
    </submittedName>
</protein>
<dbReference type="AlphaFoldDB" id="G3NLZ1"/>
<organism evidence="1">
    <name type="scientific">Gasterosteus aculeatus</name>
    <name type="common">Three-spined stickleback</name>
    <dbReference type="NCBI Taxonomy" id="69293"/>
    <lineage>
        <taxon>Eukaryota</taxon>
        <taxon>Metazoa</taxon>
        <taxon>Chordata</taxon>
        <taxon>Craniata</taxon>
        <taxon>Vertebrata</taxon>
        <taxon>Euteleostomi</taxon>
        <taxon>Actinopterygii</taxon>
        <taxon>Neopterygii</taxon>
        <taxon>Teleostei</taxon>
        <taxon>Neoteleostei</taxon>
        <taxon>Acanthomorphata</taxon>
        <taxon>Eupercaria</taxon>
        <taxon>Perciformes</taxon>
        <taxon>Cottioidei</taxon>
        <taxon>Gasterosteales</taxon>
        <taxon>Gasterosteidae</taxon>
        <taxon>Gasterosteus</taxon>
    </lineage>
</organism>
<proteinExistence type="predicted"/>
<name>G3NLZ1_GASAC</name>
<accession>G3NLZ1</accession>
<dbReference type="Bgee" id="ENSGACG00000004813">
    <property type="expression patterns" value="Expressed in intestinal epithelial cell and 13 other cell types or tissues"/>
</dbReference>
<sequence>WLTPPLSDERIRSAAEVKPRPLCRPTFHILVSPFNAQKIFLNLKDHFVSEENGSLVLCETLKCYNINNNNIDKEEETGSTFRNHQLAPNTTNCPTGGRSRILLLFVTTNDKK</sequence>
<dbReference type="Ensembl" id="ENSGACT00000006371.1">
    <property type="protein sequence ID" value="ENSGACP00000006354.1"/>
    <property type="gene ID" value="ENSGACG00000004813.1"/>
</dbReference>
<reference evidence="1" key="2">
    <citation type="submission" date="2024-04" db="UniProtKB">
        <authorList>
            <consortium name="Ensembl"/>
        </authorList>
    </citation>
    <scope>IDENTIFICATION</scope>
</reference>
<dbReference type="InParanoid" id="G3NLZ1"/>
<reference evidence="1" key="1">
    <citation type="submission" date="2006-01" db="EMBL/GenBank/DDBJ databases">
        <authorList>
            <person name="Lindblad-Toh K."/>
            <person name="Mauceli E."/>
            <person name="Grabherr M."/>
            <person name="Chang J.L."/>
            <person name="Lander E.S."/>
        </authorList>
    </citation>
    <scope>NUCLEOTIDE SEQUENCE [LARGE SCALE GENOMIC DNA]</scope>
</reference>
<evidence type="ECO:0000313" key="1">
    <source>
        <dbReference type="Ensembl" id="ENSGACP00000006354.1"/>
    </source>
</evidence>